<dbReference type="Proteomes" id="UP000011087">
    <property type="component" value="Unassembled WGS sequence"/>
</dbReference>
<dbReference type="PaxDb" id="55529-EKX34873"/>
<dbReference type="EnsemblProtists" id="EKX34873">
    <property type="protein sequence ID" value="EKX34873"/>
    <property type="gene ID" value="GUITHDRAFT_118913"/>
</dbReference>
<dbReference type="AlphaFoldDB" id="L1IF76"/>
<name>L1IF76_GUITC</name>
<evidence type="ECO:0000313" key="3">
    <source>
        <dbReference type="EnsemblProtists" id="EKX34873"/>
    </source>
</evidence>
<evidence type="ECO:0000313" key="2">
    <source>
        <dbReference type="EMBL" id="EKX34873.1"/>
    </source>
</evidence>
<reference evidence="4" key="2">
    <citation type="submission" date="2012-11" db="EMBL/GenBank/DDBJ databases">
        <authorList>
            <person name="Kuo A."/>
            <person name="Curtis B.A."/>
            <person name="Tanifuji G."/>
            <person name="Burki F."/>
            <person name="Gruber A."/>
            <person name="Irimia M."/>
            <person name="Maruyama S."/>
            <person name="Arias M.C."/>
            <person name="Ball S.G."/>
            <person name="Gile G.H."/>
            <person name="Hirakawa Y."/>
            <person name="Hopkins J.F."/>
            <person name="Rensing S.A."/>
            <person name="Schmutz J."/>
            <person name="Symeonidi A."/>
            <person name="Elias M."/>
            <person name="Eveleigh R.J."/>
            <person name="Herman E.K."/>
            <person name="Klute M.J."/>
            <person name="Nakayama T."/>
            <person name="Obornik M."/>
            <person name="Reyes-Prieto A."/>
            <person name="Armbrust E.V."/>
            <person name="Aves S.J."/>
            <person name="Beiko R.G."/>
            <person name="Coutinho P."/>
            <person name="Dacks J.B."/>
            <person name="Durnford D.G."/>
            <person name="Fast N.M."/>
            <person name="Green B.R."/>
            <person name="Grisdale C."/>
            <person name="Hempe F."/>
            <person name="Henrissat B."/>
            <person name="Hoppner M.P."/>
            <person name="Ishida K.-I."/>
            <person name="Kim E."/>
            <person name="Koreny L."/>
            <person name="Kroth P.G."/>
            <person name="Liu Y."/>
            <person name="Malik S.-B."/>
            <person name="Maier U.G."/>
            <person name="McRose D."/>
            <person name="Mock T."/>
            <person name="Neilson J.A."/>
            <person name="Onodera N.T."/>
            <person name="Poole A.M."/>
            <person name="Pritham E.J."/>
            <person name="Richards T.A."/>
            <person name="Rocap G."/>
            <person name="Roy S.W."/>
            <person name="Sarai C."/>
            <person name="Schaack S."/>
            <person name="Shirato S."/>
            <person name="Slamovits C.H."/>
            <person name="Spencer D.F."/>
            <person name="Suzuki S."/>
            <person name="Worden A.Z."/>
            <person name="Zauner S."/>
            <person name="Barry K."/>
            <person name="Bell C."/>
            <person name="Bharti A.K."/>
            <person name="Crow J.A."/>
            <person name="Grimwood J."/>
            <person name="Kramer R."/>
            <person name="Lindquist E."/>
            <person name="Lucas S."/>
            <person name="Salamov A."/>
            <person name="McFadden G.I."/>
            <person name="Lane C.E."/>
            <person name="Keeling P.J."/>
            <person name="Gray M.W."/>
            <person name="Grigoriev I.V."/>
            <person name="Archibald J.M."/>
        </authorList>
    </citation>
    <scope>NUCLEOTIDE SEQUENCE</scope>
    <source>
        <strain evidence="4">CCMP2712</strain>
    </source>
</reference>
<feature type="coiled-coil region" evidence="1">
    <location>
        <begin position="109"/>
        <end position="166"/>
    </location>
</feature>
<dbReference type="KEGG" id="gtt:GUITHDRAFT_118913"/>
<keyword evidence="4" id="KW-1185">Reference proteome</keyword>
<evidence type="ECO:0000256" key="1">
    <source>
        <dbReference type="SAM" id="Coils"/>
    </source>
</evidence>
<dbReference type="EMBL" id="JH993101">
    <property type="protein sequence ID" value="EKX34873.1"/>
    <property type="molecule type" value="Genomic_DNA"/>
</dbReference>
<organism evidence="2">
    <name type="scientific">Guillardia theta (strain CCMP2712)</name>
    <name type="common">Cryptophyte</name>
    <dbReference type="NCBI Taxonomy" id="905079"/>
    <lineage>
        <taxon>Eukaryota</taxon>
        <taxon>Cryptophyceae</taxon>
        <taxon>Pyrenomonadales</taxon>
        <taxon>Geminigeraceae</taxon>
        <taxon>Guillardia</taxon>
    </lineage>
</organism>
<protein>
    <submittedName>
        <fullName evidence="2 3">Uncharacterized protein</fullName>
    </submittedName>
</protein>
<accession>L1IF76</accession>
<evidence type="ECO:0000313" key="4">
    <source>
        <dbReference type="Proteomes" id="UP000011087"/>
    </source>
</evidence>
<gene>
    <name evidence="2" type="ORF">GUITHDRAFT_118913</name>
</gene>
<proteinExistence type="predicted"/>
<reference evidence="2 4" key="1">
    <citation type="journal article" date="2012" name="Nature">
        <title>Algal genomes reveal evolutionary mosaicism and the fate of nucleomorphs.</title>
        <authorList>
            <consortium name="DOE Joint Genome Institute"/>
            <person name="Curtis B.A."/>
            <person name="Tanifuji G."/>
            <person name="Burki F."/>
            <person name="Gruber A."/>
            <person name="Irimia M."/>
            <person name="Maruyama S."/>
            <person name="Arias M.C."/>
            <person name="Ball S.G."/>
            <person name="Gile G.H."/>
            <person name="Hirakawa Y."/>
            <person name="Hopkins J.F."/>
            <person name="Kuo A."/>
            <person name="Rensing S.A."/>
            <person name="Schmutz J."/>
            <person name="Symeonidi A."/>
            <person name="Elias M."/>
            <person name="Eveleigh R.J."/>
            <person name="Herman E.K."/>
            <person name="Klute M.J."/>
            <person name="Nakayama T."/>
            <person name="Obornik M."/>
            <person name="Reyes-Prieto A."/>
            <person name="Armbrust E.V."/>
            <person name="Aves S.J."/>
            <person name="Beiko R.G."/>
            <person name="Coutinho P."/>
            <person name="Dacks J.B."/>
            <person name="Durnford D.G."/>
            <person name="Fast N.M."/>
            <person name="Green B.R."/>
            <person name="Grisdale C.J."/>
            <person name="Hempel F."/>
            <person name="Henrissat B."/>
            <person name="Hoppner M.P."/>
            <person name="Ishida K."/>
            <person name="Kim E."/>
            <person name="Koreny L."/>
            <person name="Kroth P.G."/>
            <person name="Liu Y."/>
            <person name="Malik S.B."/>
            <person name="Maier U.G."/>
            <person name="McRose D."/>
            <person name="Mock T."/>
            <person name="Neilson J.A."/>
            <person name="Onodera N.T."/>
            <person name="Poole A.M."/>
            <person name="Pritham E.J."/>
            <person name="Richards T.A."/>
            <person name="Rocap G."/>
            <person name="Roy S.W."/>
            <person name="Sarai C."/>
            <person name="Schaack S."/>
            <person name="Shirato S."/>
            <person name="Slamovits C.H."/>
            <person name="Spencer D.F."/>
            <person name="Suzuki S."/>
            <person name="Worden A.Z."/>
            <person name="Zauner S."/>
            <person name="Barry K."/>
            <person name="Bell C."/>
            <person name="Bharti A.K."/>
            <person name="Crow J.A."/>
            <person name="Grimwood J."/>
            <person name="Kramer R."/>
            <person name="Lindquist E."/>
            <person name="Lucas S."/>
            <person name="Salamov A."/>
            <person name="McFadden G.I."/>
            <person name="Lane C.E."/>
            <person name="Keeling P.J."/>
            <person name="Gray M.W."/>
            <person name="Grigoriev I.V."/>
            <person name="Archibald J.M."/>
        </authorList>
    </citation>
    <scope>NUCLEOTIDE SEQUENCE</scope>
    <source>
        <strain evidence="2 4">CCMP2712</strain>
    </source>
</reference>
<sequence>MFRPLSRSRKHQVVMCYAPYRFYLQKQVEEAQIVVDKTMQELKEIRSELASRRLEVSGTVRMYRNRQISRLITKEKSLRRCLYLKQIDQSEKQAKLRFYDQSQAIKPKLDTIKKEVMDLESAIKFHKKALKKAKKAEDKDAHNLKIADLEQEYKKMCREERKLSAEHFKLERALGLR</sequence>
<keyword evidence="1" id="KW-0175">Coiled coil</keyword>
<dbReference type="GeneID" id="17291630"/>
<dbReference type="HOGENOM" id="CLU_1520646_0_0_1"/>
<reference evidence="3" key="3">
    <citation type="submission" date="2015-06" db="UniProtKB">
        <authorList>
            <consortium name="EnsemblProtists"/>
        </authorList>
    </citation>
    <scope>IDENTIFICATION</scope>
</reference>
<dbReference type="RefSeq" id="XP_005821853.1">
    <property type="nucleotide sequence ID" value="XM_005821796.1"/>
</dbReference>